<keyword evidence="1" id="KW-0378">Hydrolase</keyword>
<feature type="chain" id="PRO_5042540478" evidence="2">
    <location>
        <begin position="30"/>
        <end position="655"/>
    </location>
</feature>
<dbReference type="EMBL" id="CP119316">
    <property type="protein sequence ID" value="WEK45194.1"/>
    <property type="molecule type" value="Genomic_DNA"/>
</dbReference>
<dbReference type="SUPFAM" id="SSF53474">
    <property type="entry name" value="alpha/beta-Hydrolases"/>
    <property type="match status" value="1"/>
</dbReference>
<feature type="signal peptide" evidence="2">
    <location>
        <begin position="1"/>
        <end position="29"/>
    </location>
</feature>
<evidence type="ECO:0000313" key="5">
    <source>
        <dbReference type="Proteomes" id="UP001218362"/>
    </source>
</evidence>
<evidence type="ECO:0000256" key="2">
    <source>
        <dbReference type="SAM" id="SignalP"/>
    </source>
</evidence>
<sequence>MVSKIRVSGALRAVLLAAAPLAFGGPAGAADVPLAVYGDLPAVEDVALSPGGGRIAVASEIKGERWLLFLDAGMNVLRSAKLGDVKLRGLDWMGEDAVLVTTSETEPLGLGFTTDTFEARHVAIMTVAPQKKLEFVFGNEKAVTNAVFGQFGERRIAGHWFGYYGGVALMLSAGGSRVDHARPTLYAVDLEKNAARKLAPPPAAGYWRDWVVGGQGEVAATMDVNRDTGEWKLAGPKERELARGKDVVGGGASLAGLGTTGSTAIYRARGSDDDAWQWFEVPLDGSAAPSAIFAGMEVDTIYSDSRDGHMIGYRPHGDAVKPVLLDSRGKALLQRITQTFAGRYWNLIGWNDDFDRAIVWSSGSADSGGWYLIDLAHGSAELIGQDRPGLPPEKVGPVSTFAYTAADGLEMDGILTLPPGRAAKGLPVVVFPHGGPASKDDPLFDWWAQAFASRGYAVFQPNFRGSTNRDAAFRRAGDGEWGRKMQSDISDGLAALATAGIVDPKRACIMGGSYGGYAALAGVTVQQGLYRCAVSVGGISDIGRHYASNLYEEDRAGVIKLALQRQLGPSSGFDAISPRHFAARADAPILLIHGRDDTVVPFEQSRIMADALKDAGKPYQFVELKSEDHWLSRAETRKQMLEAAVAFVQRYNPAE</sequence>
<evidence type="ECO:0000259" key="3">
    <source>
        <dbReference type="Pfam" id="PF00326"/>
    </source>
</evidence>
<evidence type="ECO:0000313" key="4">
    <source>
        <dbReference type="EMBL" id="WEK45194.1"/>
    </source>
</evidence>
<accession>A0AAJ5X3C2</accession>
<feature type="domain" description="Peptidase S9 prolyl oligopeptidase catalytic" evidence="3">
    <location>
        <begin position="444"/>
        <end position="651"/>
    </location>
</feature>
<protein>
    <submittedName>
        <fullName evidence="4">Prolyl oligopeptidase family serine peptidase</fullName>
    </submittedName>
</protein>
<dbReference type="GO" id="GO:0004252">
    <property type="term" value="F:serine-type endopeptidase activity"/>
    <property type="evidence" value="ECO:0007669"/>
    <property type="project" value="TreeGrafter"/>
</dbReference>
<evidence type="ECO:0000256" key="1">
    <source>
        <dbReference type="ARBA" id="ARBA00022801"/>
    </source>
</evidence>
<dbReference type="PANTHER" id="PTHR42776:SF27">
    <property type="entry name" value="DIPEPTIDYL PEPTIDASE FAMILY MEMBER 6"/>
    <property type="match status" value="1"/>
</dbReference>
<keyword evidence="2" id="KW-0732">Signal</keyword>
<dbReference type="KEGG" id="acob:P0Y56_09100"/>
<dbReference type="AlphaFoldDB" id="A0AAJ5X3C2"/>
<dbReference type="PANTHER" id="PTHR42776">
    <property type="entry name" value="SERINE PEPTIDASE S9 FAMILY MEMBER"/>
    <property type="match status" value="1"/>
</dbReference>
<dbReference type="Gene3D" id="3.40.50.1820">
    <property type="entry name" value="alpha/beta hydrolase"/>
    <property type="match status" value="1"/>
</dbReference>
<reference evidence="4" key="1">
    <citation type="submission" date="2023-03" db="EMBL/GenBank/DDBJ databases">
        <title>Andean soil-derived lignocellulolytic bacterial consortium as a source of novel taxa and putative plastic-active enzymes.</title>
        <authorList>
            <person name="Diaz-Garcia L."/>
            <person name="Chuvochina M."/>
            <person name="Feuerriegel G."/>
            <person name="Bunk B."/>
            <person name="Sproer C."/>
            <person name="Streit W.R."/>
            <person name="Rodriguez L.M."/>
            <person name="Overmann J."/>
            <person name="Jimenez D.J."/>
        </authorList>
    </citation>
    <scope>NUCLEOTIDE SEQUENCE</scope>
    <source>
        <strain evidence="4">MAG 26</strain>
    </source>
</reference>
<dbReference type="Pfam" id="PF00326">
    <property type="entry name" value="Peptidase_S9"/>
    <property type="match status" value="1"/>
</dbReference>
<gene>
    <name evidence="4" type="ORF">P0Y56_09100</name>
</gene>
<dbReference type="InterPro" id="IPR029058">
    <property type="entry name" value="AB_hydrolase_fold"/>
</dbReference>
<dbReference type="InterPro" id="IPR001375">
    <property type="entry name" value="Peptidase_S9_cat"/>
</dbReference>
<proteinExistence type="predicted"/>
<dbReference type="Proteomes" id="UP001218362">
    <property type="component" value="Chromosome"/>
</dbReference>
<dbReference type="GO" id="GO:0006508">
    <property type="term" value="P:proteolysis"/>
    <property type="evidence" value="ECO:0007669"/>
    <property type="project" value="InterPro"/>
</dbReference>
<name>A0AAJ5X3C2_9SPHN</name>
<dbReference type="SUPFAM" id="SSF82171">
    <property type="entry name" value="DPP6 N-terminal domain-like"/>
    <property type="match status" value="1"/>
</dbReference>
<organism evidence="4 5">
    <name type="scientific">Candidatus Andeanibacterium colombiense</name>
    <dbReference type="NCBI Taxonomy" id="3121345"/>
    <lineage>
        <taxon>Bacteria</taxon>
        <taxon>Pseudomonadati</taxon>
        <taxon>Pseudomonadota</taxon>
        <taxon>Alphaproteobacteria</taxon>
        <taxon>Sphingomonadales</taxon>
        <taxon>Sphingomonadaceae</taxon>
        <taxon>Candidatus Andeanibacterium</taxon>
    </lineage>
</organism>